<protein>
    <submittedName>
        <fullName evidence="2">Carboxymuconolactone decarboxylase family protein</fullName>
    </submittedName>
</protein>
<evidence type="ECO:0000313" key="3">
    <source>
        <dbReference type="Proteomes" id="UP000291469"/>
    </source>
</evidence>
<dbReference type="PANTHER" id="PTHR34846">
    <property type="entry name" value="4-CARBOXYMUCONOLACTONE DECARBOXYLASE FAMILY PROTEIN (AFU_ORTHOLOGUE AFUA_6G11590)"/>
    <property type="match status" value="1"/>
</dbReference>
<dbReference type="OrthoDB" id="9801997at2"/>
<dbReference type="PANTHER" id="PTHR34846:SF7">
    <property type="entry name" value="BLL7811 PROTEIN"/>
    <property type="match status" value="1"/>
</dbReference>
<dbReference type="RefSeq" id="WP_131156962.1">
    <property type="nucleotide sequence ID" value="NZ_CP036402.1"/>
</dbReference>
<dbReference type="InterPro" id="IPR003779">
    <property type="entry name" value="CMD-like"/>
</dbReference>
<dbReference type="NCBIfam" id="TIGR00778">
    <property type="entry name" value="ahpD_dom"/>
    <property type="match status" value="1"/>
</dbReference>
<gene>
    <name evidence="2" type="ORF">ER308_08605</name>
</gene>
<sequence length="145" mass="16047">MIWKTLGTAGRTITKDTRLVPQATLELINLRASQINGCSYCTDMHTLDMAEAGEDARRIALVAAWREAPYFTEAEQAALLLTEEATRIADGDTGVSDEVWATVRKHYDQEQAAVLIAQVAMINLWNRLNVALQNPAGQYEPGQWG</sequence>
<proteinExistence type="predicted"/>
<dbReference type="AlphaFoldDB" id="A0A411YLB2"/>
<organism evidence="2 3">
    <name type="scientific">Egibacter rhizosphaerae</name>
    <dbReference type="NCBI Taxonomy" id="1670831"/>
    <lineage>
        <taxon>Bacteria</taxon>
        <taxon>Bacillati</taxon>
        <taxon>Actinomycetota</taxon>
        <taxon>Nitriliruptoria</taxon>
        <taxon>Egibacterales</taxon>
        <taxon>Egibacteraceae</taxon>
        <taxon>Egibacter</taxon>
    </lineage>
</organism>
<dbReference type="InterPro" id="IPR004675">
    <property type="entry name" value="AhpD_core"/>
</dbReference>
<dbReference type="Proteomes" id="UP000291469">
    <property type="component" value="Chromosome"/>
</dbReference>
<accession>A0A411YLB2</accession>
<keyword evidence="3" id="KW-1185">Reference proteome</keyword>
<evidence type="ECO:0000313" key="2">
    <source>
        <dbReference type="EMBL" id="QBI21973.1"/>
    </source>
</evidence>
<name>A0A411YLB2_9ACTN</name>
<evidence type="ECO:0000259" key="1">
    <source>
        <dbReference type="Pfam" id="PF02627"/>
    </source>
</evidence>
<dbReference type="KEGG" id="erz:ER308_08605"/>
<dbReference type="GO" id="GO:0051920">
    <property type="term" value="F:peroxiredoxin activity"/>
    <property type="evidence" value="ECO:0007669"/>
    <property type="project" value="InterPro"/>
</dbReference>
<dbReference type="Pfam" id="PF02627">
    <property type="entry name" value="CMD"/>
    <property type="match status" value="1"/>
</dbReference>
<dbReference type="Gene3D" id="1.20.1290.10">
    <property type="entry name" value="AhpD-like"/>
    <property type="match status" value="1"/>
</dbReference>
<dbReference type="SUPFAM" id="SSF69118">
    <property type="entry name" value="AhpD-like"/>
    <property type="match status" value="1"/>
</dbReference>
<reference evidence="2 3" key="1">
    <citation type="submission" date="2019-01" db="EMBL/GenBank/DDBJ databases">
        <title>Egibacter rhizosphaerae EGI 80759T.</title>
        <authorList>
            <person name="Chen D.-D."/>
            <person name="Tian Y."/>
            <person name="Jiao J.-Y."/>
            <person name="Zhang X.-T."/>
            <person name="Zhang Y.-G."/>
            <person name="Zhang Y."/>
            <person name="Xiao M."/>
            <person name="Shu W.-S."/>
            <person name="Li W.-J."/>
        </authorList>
    </citation>
    <scope>NUCLEOTIDE SEQUENCE [LARGE SCALE GENOMIC DNA]</scope>
    <source>
        <strain evidence="2 3">EGI 80759</strain>
    </source>
</reference>
<dbReference type="EMBL" id="CP036402">
    <property type="protein sequence ID" value="QBI21973.1"/>
    <property type="molecule type" value="Genomic_DNA"/>
</dbReference>
<dbReference type="InterPro" id="IPR029032">
    <property type="entry name" value="AhpD-like"/>
</dbReference>
<feature type="domain" description="Carboxymuconolactone decarboxylase-like" evidence="1">
    <location>
        <begin position="20"/>
        <end position="84"/>
    </location>
</feature>